<comment type="caution">
    <text evidence="1">The sequence shown here is derived from an EMBL/GenBank/DDBJ whole genome shotgun (WGS) entry which is preliminary data.</text>
</comment>
<protein>
    <submittedName>
        <fullName evidence="1">Uncharacterized protein</fullName>
    </submittedName>
</protein>
<reference evidence="1 2" key="1">
    <citation type="journal article" date="2024" name="J Genomics">
        <title>Draft genome sequencing and assembly of Favolaschia claudopus CIRM-BRFM 2984 isolated from oak limbs.</title>
        <authorList>
            <person name="Navarro D."/>
            <person name="Drula E."/>
            <person name="Chaduli D."/>
            <person name="Cazenave R."/>
            <person name="Ahrendt S."/>
            <person name="Wang J."/>
            <person name="Lipzen A."/>
            <person name="Daum C."/>
            <person name="Barry K."/>
            <person name="Grigoriev I.V."/>
            <person name="Favel A."/>
            <person name="Rosso M.N."/>
            <person name="Martin F."/>
        </authorList>
    </citation>
    <scope>NUCLEOTIDE SEQUENCE [LARGE SCALE GENOMIC DNA]</scope>
    <source>
        <strain evidence="1 2">CIRM-BRFM 2984</strain>
    </source>
</reference>
<dbReference type="Proteomes" id="UP001362999">
    <property type="component" value="Unassembled WGS sequence"/>
</dbReference>
<proteinExistence type="predicted"/>
<dbReference type="EMBL" id="JAWWNJ010000036">
    <property type="protein sequence ID" value="KAK7023194.1"/>
    <property type="molecule type" value="Genomic_DNA"/>
</dbReference>
<sequence>MHEVSLRISFLPLGVERGYVSTSPGLDLPRSWGVTNLTLRVSAPFLFIPAGRSFLSCPRHSRLFSHYLGLHLPVGVFSFEERTFNDMIERSETKGGIDSWARADKFVAVRREARCVVILGSRFLRNQERFSGSRCWMGSRTSGAQIASTPNRVCVAARGLHAPSCELHITPPTHLSVQSSGHPHLEHHLGCASGHLVSQLHISLELTPFRHPIPSPACLRHSADGDGLPLRSQERQ</sequence>
<evidence type="ECO:0000313" key="2">
    <source>
        <dbReference type="Proteomes" id="UP001362999"/>
    </source>
</evidence>
<dbReference type="AlphaFoldDB" id="A0AAW0BB90"/>
<keyword evidence="2" id="KW-1185">Reference proteome</keyword>
<name>A0AAW0BB90_9AGAR</name>
<accession>A0AAW0BB90</accession>
<organism evidence="1 2">
    <name type="scientific">Favolaschia claudopus</name>
    <dbReference type="NCBI Taxonomy" id="2862362"/>
    <lineage>
        <taxon>Eukaryota</taxon>
        <taxon>Fungi</taxon>
        <taxon>Dikarya</taxon>
        <taxon>Basidiomycota</taxon>
        <taxon>Agaricomycotina</taxon>
        <taxon>Agaricomycetes</taxon>
        <taxon>Agaricomycetidae</taxon>
        <taxon>Agaricales</taxon>
        <taxon>Marasmiineae</taxon>
        <taxon>Mycenaceae</taxon>
        <taxon>Favolaschia</taxon>
    </lineage>
</organism>
<gene>
    <name evidence="1" type="ORF">R3P38DRAFT_2958205</name>
</gene>
<evidence type="ECO:0000313" key="1">
    <source>
        <dbReference type="EMBL" id="KAK7023194.1"/>
    </source>
</evidence>